<keyword evidence="3" id="KW-1185">Reference proteome</keyword>
<reference evidence="2 3" key="2">
    <citation type="submission" date="2018-11" db="EMBL/GenBank/DDBJ databases">
        <authorList>
            <consortium name="Pathogen Informatics"/>
        </authorList>
    </citation>
    <scope>NUCLEOTIDE SEQUENCE [LARGE SCALE GENOMIC DNA]</scope>
</reference>
<evidence type="ECO:0000256" key="1">
    <source>
        <dbReference type="SAM" id="MobiDB-lite"/>
    </source>
</evidence>
<sequence length="156" mass="17965">MPITAIAKGLAPVILEELSIQQALRRTSEKRFVGARLSPRREWAGQGEERESKSTGQNGRFRFYSPVPSPTLPTYELRRDEHTALGASASRQAVRKNNDWHNDLHFQGTNVCIGGVCRTRDEARKYQEQRHRTDRDEKRPPLHVVFDIGEICYQKH</sequence>
<evidence type="ECO:0000313" key="3">
    <source>
        <dbReference type="Proteomes" id="UP000271162"/>
    </source>
</evidence>
<accession>A0A0N4XQN0</accession>
<dbReference type="Proteomes" id="UP000271162">
    <property type="component" value="Unassembled WGS sequence"/>
</dbReference>
<gene>
    <name evidence="2" type="ORF">NBR_LOCUS4834</name>
</gene>
<proteinExistence type="predicted"/>
<dbReference type="WBParaSite" id="NBR_0000483201-mRNA-1">
    <property type="protein sequence ID" value="NBR_0000483201-mRNA-1"/>
    <property type="gene ID" value="NBR_0000483201"/>
</dbReference>
<protein>
    <submittedName>
        <fullName evidence="2 4">Uncharacterized protein</fullName>
    </submittedName>
</protein>
<evidence type="ECO:0000313" key="2">
    <source>
        <dbReference type="EMBL" id="VDL68423.1"/>
    </source>
</evidence>
<dbReference type="AlphaFoldDB" id="A0A0N4XQN0"/>
<organism evidence="4">
    <name type="scientific">Nippostrongylus brasiliensis</name>
    <name type="common">Rat hookworm</name>
    <dbReference type="NCBI Taxonomy" id="27835"/>
    <lineage>
        <taxon>Eukaryota</taxon>
        <taxon>Metazoa</taxon>
        <taxon>Ecdysozoa</taxon>
        <taxon>Nematoda</taxon>
        <taxon>Chromadorea</taxon>
        <taxon>Rhabditida</taxon>
        <taxon>Rhabditina</taxon>
        <taxon>Rhabditomorpha</taxon>
        <taxon>Strongyloidea</taxon>
        <taxon>Heligmosomidae</taxon>
        <taxon>Nippostrongylus</taxon>
    </lineage>
</organism>
<name>A0A0N4XQN0_NIPBR</name>
<feature type="compositionally biased region" description="Basic and acidic residues" evidence="1">
    <location>
        <begin position="39"/>
        <end position="53"/>
    </location>
</feature>
<feature type="region of interest" description="Disordered" evidence="1">
    <location>
        <begin position="39"/>
        <end position="67"/>
    </location>
</feature>
<evidence type="ECO:0000313" key="4">
    <source>
        <dbReference type="WBParaSite" id="NBR_0000483201-mRNA-1"/>
    </source>
</evidence>
<dbReference type="EMBL" id="UYSL01009932">
    <property type="protein sequence ID" value="VDL68423.1"/>
    <property type="molecule type" value="Genomic_DNA"/>
</dbReference>
<reference evidence="4" key="1">
    <citation type="submission" date="2017-02" db="UniProtKB">
        <authorList>
            <consortium name="WormBaseParasite"/>
        </authorList>
    </citation>
    <scope>IDENTIFICATION</scope>
</reference>